<keyword evidence="3" id="KW-1185">Reference proteome</keyword>
<keyword evidence="1" id="KW-0732">Signal</keyword>
<comment type="caution">
    <text evidence="2">The sequence shown here is derived from an EMBL/GenBank/DDBJ whole genome shotgun (WGS) entry which is preliminary data.</text>
</comment>
<reference evidence="3" key="1">
    <citation type="journal article" date="2019" name="Int. J. Syst. Evol. Microbiol.">
        <title>The Global Catalogue of Microorganisms (GCM) 10K type strain sequencing project: providing services to taxonomists for standard genome sequencing and annotation.</title>
        <authorList>
            <consortium name="The Broad Institute Genomics Platform"/>
            <consortium name="The Broad Institute Genome Sequencing Center for Infectious Disease"/>
            <person name="Wu L."/>
            <person name="Ma J."/>
        </authorList>
    </citation>
    <scope>NUCLEOTIDE SEQUENCE [LARGE SCALE GENOMIC DNA]</scope>
    <source>
        <strain evidence="3">CCUG 63563</strain>
    </source>
</reference>
<gene>
    <name evidence="2" type="ORF">ACFQ0V_05530</name>
</gene>
<sequence>MKNKTKVAITLGAVGAGVAAWAASKAIVKRTPRDTKALFQNDKLPIAVRSQLNTLQSDEQFATTVYVTQDEQLVATTIPVTEPLPLGEIKYRTAEQLTADYPQFILLDELHERLNDRILFIMIGDEPSSFEGSLIPSKLWEFIEKTDRCDSVIIASEYEEQLDRFNLYAQNEVVLVATEDEVKKAYAAYSSALGHLYQPNADIAIIRLKDNLLRAHQQRFIHFLNQLNVQVMIEVDDQEVETTPSIIGTISFHH</sequence>
<proteinExistence type="predicted"/>
<accession>A0ABW3GZ36</accession>
<feature type="chain" id="PRO_5046282091" evidence="1">
    <location>
        <begin position="23"/>
        <end position="254"/>
    </location>
</feature>
<protein>
    <submittedName>
        <fullName evidence="2">Uncharacterized protein</fullName>
    </submittedName>
</protein>
<name>A0ABW3GZ36_9BACL</name>
<evidence type="ECO:0000313" key="2">
    <source>
        <dbReference type="EMBL" id="MFD0943230.1"/>
    </source>
</evidence>
<organism evidence="2 3">
    <name type="scientific">Savagea faecisuis</name>
    <dbReference type="NCBI Taxonomy" id="1274803"/>
    <lineage>
        <taxon>Bacteria</taxon>
        <taxon>Bacillati</taxon>
        <taxon>Bacillota</taxon>
        <taxon>Bacilli</taxon>
        <taxon>Bacillales</taxon>
        <taxon>Caryophanaceae</taxon>
        <taxon>Savagea</taxon>
    </lineage>
</organism>
<feature type="signal peptide" evidence="1">
    <location>
        <begin position="1"/>
        <end position="22"/>
    </location>
</feature>
<dbReference type="RefSeq" id="WP_381010721.1">
    <property type="nucleotide sequence ID" value="NZ_JBHTJF010000022.1"/>
</dbReference>
<dbReference type="Proteomes" id="UP001596976">
    <property type="component" value="Unassembled WGS sequence"/>
</dbReference>
<evidence type="ECO:0000313" key="3">
    <source>
        <dbReference type="Proteomes" id="UP001596976"/>
    </source>
</evidence>
<dbReference type="EMBL" id="JBHTJF010000022">
    <property type="protein sequence ID" value="MFD0943230.1"/>
    <property type="molecule type" value="Genomic_DNA"/>
</dbReference>
<evidence type="ECO:0000256" key="1">
    <source>
        <dbReference type="SAM" id="SignalP"/>
    </source>
</evidence>